<dbReference type="PRINTS" id="PR00069">
    <property type="entry name" value="ALDKETRDTASE"/>
</dbReference>
<dbReference type="Pfam" id="PF00248">
    <property type="entry name" value="Aldo_ket_red"/>
    <property type="match status" value="1"/>
</dbReference>
<dbReference type="AlphaFoldDB" id="B1ZU22"/>
<evidence type="ECO:0000313" key="4">
    <source>
        <dbReference type="EMBL" id="ACB75904.1"/>
    </source>
</evidence>
<sequence length="347" mass="37183">MRTSQFGETSLTVSELCLGTSTFARYANQQESFAILDAFRAAGGNLIQTSGQCPGASLGDGLLGWPEEFLGRWMRARSVPRSELIIGTRIAVAKPVVGGVKAYQQAMLDCVHDSLRRMGLAHLDLLLVEWTSDLLPLEESMACLDALVRRGVVRHVVAAHFPVEHLAQACGARPTALDGVQLDYSLVYRARYEMDAAPLCREHGLGFIARSPLAGGYLVSTPPPRIGSFRCRTYDDPAAAQAAGRGWSTLSAVATAHCGSPAQIALAWVLGQPRVDAVLISARDVLQLRELIGATGLTLSSEDRHRLEAATEPSGDGAGRSRDEISERVRFGETGRLGHGALVKGQV</sequence>
<accession>B1ZU22</accession>
<evidence type="ECO:0000259" key="3">
    <source>
        <dbReference type="Pfam" id="PF00248"/>
    </source>
</evidence>
<dbReference type="InterPro" id="IPR036812">
    <property type="entry name" value="NAD(P)_OxRdtase_dom_sf"/>
</dbReference>
<dbReference type="RefSeq" id="WP_012375439.1">
    <property type="nucleotide sequence ID" value="NC_010571.1"/>
</dbReference>
<proteinExistence type="predicted"/>
<dbReference type="STRING" id="452637.Oter_2623"/>
<keyword evidence="1" id="KW-0560">Oxidoreductase</keyword>
<dbReference type="InterPro" id="IPR023210">
    <property type="entry name" value="NADP_OxRdtase_dom"/>
</dbReference>
<feature type="region of interest" description="Disordered" evidence="2">
    <location>
        <begin position="303"/>
        <end position="323"/>
    </location>
</feature>
<dbReference type="Gene3D" id="3.20.20.100">
    <property type="entry name" value="NADP-dependent oxidoreductase domain"/>
    <property type="match status" value="1"/>
</dbReference>
<keyword evidence="5" id="KW-1185">Reference proteome</keyword>
<reference evidence="4 5" key="1">
    <citation type="journal article" date="2011" name="J. Bacteriol.">
        <title>Genome sequence of the verrucomicrobium Opitutus terrae PB90-1, an abundant inhabitant of rice paddy soil ecosystems.</title>
        <authorList>
            <person name="van Passel M.W."/>
            <person name="Kant R."/>
            <person name="Palva A."/>
            <person name="Copeland A."/>
            <person name="Lucas S."/>
            <person name="Lapidus A."/>
            <person name="Glavina del Rio T."/>
            <person name="Pitluck S."/>
            <person name="Goltsman E."/>
            <person name="Clum A."/>
            <person name="Sun H."/>
            <person name="Schmutz J."/>
            <person name="Larimer F.W."/>
            <person name="Land M.L."/>
            <person name="Hauser L."/>
            <person name="Kyrpides N."/>
            <person name="Mikhailova N."/>
            <person name="Richardson P.P."/>
            <person name="Janssen P.H."/>
            <person name="de Vos W.M."/>
            <person name="Smidt H."/>
        </authorList>
    </citation>
    <scope>NUCLEOTIDE SEQUENCE [LARGE SCALE GENOMIC DNA]</scope>
    <source>
        <strain evidence="5">DSM 11246 / JCM 15787 / PB90-1</strain>
    </source>
</reference>
<dbReference type="EMBL" id="CP001032">
    <property type="protein sequence ID" value="ACB75904.1"/>
    <property type="molecule type" value="Genomic_DNA"/>
</dbReference>
<dbReference type="Proteomes" id="UP000007013">
    <property type="component" value="Chromosome"/>
</dbReference>
<name>B1ZU22_OPITP</name>
<dbReference type="KEGG" id="ote:Oter_2623"/>
<dbReference type="HOGENOM" id="CLU_023205_2_0_0"/>
<protein>
    <submittedName>
        <fullName evidence="4">Aldo/keto reductase</fullName>
    </submittedName>
</protein>
<dbReference type="InterPro" id="IPR050523">
    <property type="entry name" value="AKR_Detox_Biosynth"/>
</dbReference>
<dbReference type="InterPro" id="IPR020471">
    <property type="entry name" value="AKR"/>
</dbReference>
<gene>
    <name evidence="4" type="ordered locus">Oter_2623</name>
</gene>
<dbReference type="GO" id="GO:0016491">
    <property type="term" value="F:oxidoreductase activity"/>
    <property type="evidence" value="ECO:0007669"/>
    <property type="project" value="UniProtKB-KW"/>
</dbReference>
<dbReference type="SUPFAM" id="SSF51430">
    <property type="entry name" value="NAD(P)-linked oxidoreductase"/>
    <property type="match status" value="1"/>
</dbReference>
<organism evidence="4 5">
    <name type="scientific">Opitutus terrae (strain DSM 11246 / JCM 15787 / PB90-1)</name>
    <dbReference type="NCBI Taxonomy" id="452637"/>
    <lineage>
        <taxon>Bacteria</taxon>
        <taxon>Pseudomonadati</taxon>
        <taxon>Verrucomicrobiota</taxon>
        <taxon>Opitutia</taxon>
        <taxon>Opitutales</taxon>
        <taxon>Opitutaceae</taxon>
        <taxon>Opitutus</taxon>
    </lineage>
</organism>
<dbReference type="OrthoDB" id="9773828at2"/>
<dbReference type="eggNOG" id="COG0667">
    <property type="taxonomic scope" value="Bacteria"/>
</dbReference>
<evidence type="ECO:0000256" key="2">
    <source>
        <dbReference type="SAM" id="MobiDB-lite"/>
    </source>
</evidence>
<dbReference type="PANTHER" id="PTHR43364">
    <property type="entry name" value="NADH-SPECIFIC METHYLGLYOXAL REDUCTASE-RELATED"/>
    <property type="match status" value="1"/>
</dbReference>
<evidence type="ECO:0000256" key="1">
    <source>
        <dbReference type="ARBA" id="ARBA00023002"/>
    </source>
</evidence>
<dbReference type="PANTHER" id="PTHR43364:SF4">
    <property type="entry name" value="NAD(P)-LINKED OXIDOREDUCTASE SUPERFAMILY PROTEIN"/>
    <property type="match status" value="1"/>
</dbReference>
<feature type="domain" description="NADP-dependent oxidoreductase" evidence="3">
    <location>
        <begin position="15"/>
        <end position="310"/>
    </location>
</feature>
<evidence type="ECO:0000313" key="5">
    <source>
        <dbReference type="Proteomes" id="UP000007013"/>
    </source>
</evidence>